<keyword evidence="5" id="KW-0808">Transferase</keyword>
<comment type="similarity">
    <text evidence="5">Belongs to the class VI-like SAM-binding methyltransferase superfamily. Isoprenylcysteine carboxyl methyltransferase family.</text>
</comment>
<evidence type="ECO:0000313" key="6">
    <source>
        <dbReference type="EMBL" id="KAH7127326.1"/>
    </source>
</evidence>
<comment type="catalytic activity">
    <reaction evidence="5">
        <text>[protein]-C-terminal S-[(2E,6E)-farnesyl]-L-cysteine + S-adenosyl-L-methionine = [protein]-C-terminal S-[(2E,6E)-farnesyl]-L-cysteine methyl ester + S-adenosyl-L-homocysteine</text>
        <dbReference type="Rhea" id="RHEA:21672"/>
        <dbReference type="Rhea" id="RHEA-COMP:12125"/>
        <dbReference type="Rhea" id="RHEA-COMP:12126"/>
        <dbReference type="ChEBI" id="CHEBI:57856"/>
        <dbReference type="ChEBI" id="CHEBI:59789"/>
        <dbReference type="ChEBI" id="CHEBI:90510"/>
        <dbReference type="ChEBI" id="CHEBI:90511"/>
        <dbReference type="EC" id="2.1.1.100"/>
    </reaction>
</comment>
<dbReference type="Gene3D" id="1.20.120.1630">
    <property type="match status" value="1"/>
</dbReference>
<dbReference type="Proteomes" id="UP000738349">
    <property type="component" value="Unassembled WGS sequence"/>
</dbReference>
<dbReference type="PANTHER" id="PTHR12714:SF9">
    <property type="entry name" value="PROTEIN-S-ISOPRENYLCYSTEINE O-METHYLTRANSFERASE"/>
    <property type="match status" value="1"/>
</dbReference>
<protein>
    <recommendedName>
        <fullName evidence="5">Protein-S-isoprenylcysteine O-methyltransferase</fullName>
        <ecNumber evidence="5">2.1.1.100</ecNumber>
    </recommendedName>
</protein>
<keyword evidence="5" id="KW-0256">Endoplasmic reticulum</keyword>
<evidence type="ECO:0000256" key="4">
    <source>
        <dbReference type="ARBA" id="ARBA00023136"/>
    </source>
</evidence>
<dbReference type="GO" id="GO:0005789">
    <property type="term" value="C:endoplasmic reticulum membrane"/>
    <property type="evidence" value="ECO:0007669"/>
    <property type="project" value="UniProtKB-SubCell"/>
</dbReference>
<reference evidence="6" key="1">
    <citation type="journal article" date="2021" name="Nat. Commun.">
        <title>Genetic determinants of endophytism in the Arabidopsis root mycobiome.</title>
        <authorList>
            <person name="Mesny F."/>
            <person name="Miyauchi S."/>
            <person name="Thiergart T."/>
            <person name="Pickel B."/>
            <person name="Atanasova L."/>
            <person name="Karlsson M."/>
            <person name="Huettel B."/>
            <person name="Barry K.W."/>
            <person name="Haridas S."/>
            <person name="Chen C."/>
            <person name="Bauer D."/>
            <person name="Andreopoulos W."/>
            <person name="Pangilinan J."/>
            <person name="LaButti K."/>
            <person name="Riley R."/>
            <person name="Lipzen A."/>
            <person name="Clum A."/>
            <person name="Drula E."/>
            <person name="Henrissat B."/>
            <person name="Kohler A."/>
            <person name="Grigoriev I.V."/>
            <person name="Martin F.M."/>
            <person name="Hacquard S."/>
        </authorList>
    </citation>
    <scope>NUCLEOTIDE SEQUENCE</scope>
    <source>
        <strain evidence="6">MPI-CAGE-AT-0147</strain>
    </source>
</reference>
<dbReference type="EMBL" id="JAGMUV010000019">
    <property type="protein sequence ID" value="KAH7127326.1"/>
    <property type="molecule type" value="Genomic_DNA"/>
</dbReference>
<name>A0A9P9DY46_9HYPO</name>
<gene>
    <name evidence="6" type="ORF">EDB81DRAFT_809054</name>
</gene>
<comment type="subcellular location">
    <subcellularLocation>
        <location evidence="5">Endoplasmic reticulum membrane</location>
        <topology evidence="5">Multi-pass membrane protein</topology>
    </subcellularLocation>
    <subcellularLocation>
        <location evidence="1">Membrane</location>
        <topology evidence="1">Multi-pass membrane protein</topology>
    </subcellularLocation>
</comment>
<feature type="transmembrane region" description="Helical" evidence="5">
    <location>
        <begin position="56"/>
        <end position="75"/>
    </location>
</feature>
<keyword evidence="5" id="KW-0489">Methyltransferase</keyword>
<dbReference type="EC" id="2.1.1.100" evidence="5"/>
<proteinExistence type="inferred from homology"/>
<dbReference type="GO" id="GO:0032259">
    <property type="term" value="P:methylation"/>
    <property type="evidence" value="ECO:0007669"/>
    <property type="project" value="UniProtKB-KW"/>
</dbReference>
<evidence type="ECO:0000256" key="3">
    <source>
        <dbReference type="ARBA" id="ARBA00022989"/>
    </source>
</evidence>
<keyword evidence="5" id="KW-0949">S-adenosyl-L-methionine</keyword>
<evidence type="ECO:0000313" key="7">
    <source>
        <dbReference type="Proteomes" id="UP000738349"/>
    </source>
</evidence>
<dbReference type="PANTHER" id="PTHR12714">
    <property type="entry name" value="PROTEIN-S ISOPRENYLCYSTEINE O-METHYLTRANSFERASE"/>
    <property type="match status" value="1"/>
</dbReference>
<keyword evidence="2 5" id="KW-0812">Transmembrane</keyword>
<evidence type="ECO:0000256" key="2">
    <source>
        <dbReference type="ARBA" id="ARBA00022692"/>
    </source>
</evidence>
<organism evidence="6 7">
    <name type="scientific">Dactylonectria macrodidyma</name>
    <dbReference type="NCBI Taxonomy" id="307937"/>
    <lineage>
        <taxon>Eukaryota</taxon>
        <taxon>Fungi</taxon>
        <taxon>Dikarya</taxon>
        <taxon>Ascomycota</taxon>
        <taxon>Pezizomycotina</taxon>
        <taxon>Sordariomycetes</taxon>
        <taxon>Hypocreomycetidae</taxon>
        <taxon>Hypocreales</taxon>
        <taxon>Nectriaceae</taxon>
        <taxon>Dactylonectria</taxon>
    </lineage>
</organism>
<comment type="caution">
    <text evidence="6">The sequence shown here is derived from an EMBL/GenBank/DDBJ whole genome shotgun (WGS) entry which is preliminary data.</text>
</comment>
<sequence length="238" mass="26164">MELPSLTQGCLAVTTLASAVGTYIALSPPNPYNPSIPSAGDAIRALNLTHKHATKVTLAPLGLLALHTSGLALLYPKIPSSILHHGAENGLDPSLITWSAATSIPLAVIFCAGIPLRLVAYSSLGKNFTFAITEPDDLKTTGIYRYVQHPSYTGLILLMLSNVALFTRTSGVLSCWISPPWYSIVDSVKRVSMPVAVCVFLMGVWTRVRQEEDMLRNRFKTKWERWHSQTARFIPWVF</sequence>
<dbReference type="OrthoDB" id="422086at2759"/>
<accession>A0A9P9DY46</accession>
<feature type="transmembrane region" description="Helical" evidence="5">
    <location>
        <begin position="95"/>
        <end position="116"/>
    </location>
</feature>
<keyword evidence="3 5" id="KW-1133">Transmembrane helix</keyword>
<evidence type="ECO:0000256" key="5">
    <source>
        <dbReference type="RuleBase" id="RU362022"/>
    </source>
</evidence>
<dbReference type="InterPro" id="IPR007269">
    <property type="entry name" value="ICMT_MeTrfase"/>
</dbReference>
<feature type="transmembrane region" description="Helical" evidence="5">
    <location>
        <begin position="155"/>
        <end position="179"/>
    </location>
</feature>
<dbReference type="GO" id="GO:0004671">
    <property type="term" value="F:protein C-terminal S-isoprenylcysteine carboxyl O-methyltransferase activity"/>
    <property type="evidence" value="ECO:0007669"/>
    <property type="project" value="UniProtKB-EC"/>
</dbReference>
<dbReference type="Pfam" id="PF04140">
    <property type="entry name" value="ICMT"/>
    <property type="match status" value="1"/>
</dbReference>
<keyword evidence="4 5" id="KW-0472">Membrane</keyword>
<feature type="transmembrane region" description="Helical" evidence="5">
    <location>
        <begin position="191"/>
        <end position="208"/>
    </location>
</feature>
<keyword evidence="7" id="KW-1185">Reference proteome</keyword>
<evidence type="ECO:0000256" key="1">
    <source>
        <dbReference type="ARBA" id="ARBA00004141"/>
    </source>
</evidence>
<dbReference type="AlphaFoldDB" id="A0A9P9DY46"/>